<keyword evidence="1" id="KW-0812">Transmembrane</keyword>
<feature type="transmembrane region" description="Helical" evidence="1">
    <location>
        <begin position="59"/>
        <end position="82"/>
    </location>
</feature>
<dbReference type="RefSeq" id="WP_169431233.1">
    <property type="nucleotide sequence ID" value="NZ_CP027561.1"/>
</dbReference>
<dbReference type="AlphaFoldDB" id="A0A7Z3C7Q2"/>
<sequence>MANITVLAGDFLQGDGEYRDGNFTLRTSLHPWPGLTLPLSSIKTLEVANEESINNFKDAIGYGVAGAMLLGPIGAIAGFMLAGHETEVTFLATLKDQRRMLIAADSHTFQEISRKVAC</sequence>
<evidence type="ECO:0000256" key="1">
    <source>
        <dbReference type="SAM" id="Phobius"/>
    </source>
</evidence>
<reference evidence="2 3" key="1">
    <citation type="submission" date="2018-03" db="EMBL/GenBank/DDBJ databases">
        <title>Complete genome sequence of Pseudomonas fluorescens sp. G7.</title>
        <authorList>
            <person name="Gao C.-H."/>
            <person name="Li Z."/>
            <person name="Cai P."/>
        </authorList>
    </citation>
    <scope>NUCLEOTIDE SEQUENCE [LARGE SCALE GENOMIC DNA]</scope>
    <source>
        <strain evidence="2 3">G7</strain>
    </source>
</reference>
<protein>
    <submittedName>
        <fullName evidence="2">Uncharacterized protein</fullName>
    </submittedName>
</protein>
<evidence type="ECO:0000313" key="3">
    <source>
        <dbReference type="Proteomes" id="UP000501669"/>
    </source>
</evidence>
<name>A0A7Z3C7Q2_PSEFL</name>
<proteinExistence type="predicted"/>
<gene>
    <name evidence="2" type="ORF">C6Y56_19570</name>
</gene>
<dbReference type="Proteomes" id="UP000501669">
    <property type="component" value="Chromosome"/>
</dbReference>
<keyword evidence="1" id="KW-1133">Transmembrane helix</keyword>
<evidence type="ECO:0000313" key="2">
    <source>
        <dbReference type="EMBL" id="QJP96663.1"/>
    </source>
</evidence>
<keyword evidence="1" id="KW-0472">Membrane</keyword>
<accession>A0A7Z3C7Q2</accession>
<dbReference type="EMBL" id="CP027561">
    <property type="protein sequence ID" value="QJP96663.1"/>
    <property type="molecule type" value="Genomic_DNA"/>
</dbReference>
<organism evidence="2 3">
    <name type="scientific">Pseudomonas fluorescens</name>
    <dbReference type="NCBI Taxonomy" id="294"/>
    <lineage>
        <taxon>Bacteria</taxon>
        <taxon>Pseudomonadati</taxon>
        <taxon>Pseudomonadota</taxon>
        <taxon>Gammaproteobacteria</taxon>
        <taxon>Pseudomonadales</taxon>
        <taxon>Pseudomonadaceae</taxon>
        <taxon>Pseudomonas</taxon>
    </lineage>
</organism>